<dbReference type="InterPro" id="IPR019734">
    <property type="entry name" value="TPR_rpt"/>
</dbReference>
<dbReference type="OrthoDB" id="276909at2"/>
<feature type="transmembrane region" description="Helical" evidence="5">
    <location>
        <begin position="50"/>
        <end position="71"/>
    </location>
</feature>
<dbReference type="PANTHER" id="PTHR45586:SF1">
    <property type="entry name" value="LIPOPOLYSACCHARIDE ASSEMBLY PROTEIN B"/>
    <property type="match status" value="1"/>
</dbReference>
<dbReference type="InterPro" id="IPR011990">
    <property type="entry name" value="TPR-like_helical_dom_sf"/>
</dbReference>
<evidence type="ECO:0000256" key="1">
    <source>
        <dbReference type="ARBA" id="ARBA00022737"/>
    </source>
</evidence>
<evidence type="ECO:0000256" key="5">
    <source>
        <dbReference type="SAM" id="Phobius"/>
    </source>
</evidence>
<evidence type="ECO:0000256" key="2">
    <source>
        <dbReference type="ARBA" id="ARBA00022803"/>
    </source>
</evidence>
<dbReference type="Pfam" id="PF13432">
    <property type="entry name" value="TPR_16"/>
    <property type="match status" value="2"/>
</dbReference>
<evidence type="ECO:0000256" key="4">
    <source>
        <dbReference type="SAM" id="MobiDB-lite"/>
    </source>
</evidence>
<keyword evidence="5" id="KW-0472">Membrane</keyword>
<dbReference type="InterPro" id="IPR051012">
    <property type="entry name" value="CellSynth/LPSAsmb/PSIAsmb"/>
</dbReference>
<evidence type="ECO:0000256" key="3">
    <source>
        <dbReference type="PROSITE-ProRule" id="PRU00339"/>
    </source>
</evidence>
<keyword evidence="2 3" id="KW-0802">TPR repeat</keyword>
<name>A0A5C6D4Z1_9BACT</name>
<comment type="caution">
    <text evidence="6">The sequence shown here is derived from an EMBL/GenBank/DDBJ whole genome shotgun (WGS) entry which is preliminary data.</text>
</comment>
<dbReference type="AlphaFoldDB" id="A0A5C6D4Z1"/>
<feature type="region of interest" description="Disordered" evidence="4">
    <location>
        <begin position="245"/>
        <end position="264"/>
    </location>
</feature>
<dbReference type="SMART" id="SM00028">
    <property type="entry name" value="TPR"/>
    <property type="match status" value="7"/>
</dbReference>
<keyword evidence="5" id="KW-1133">Transmembrane helix</keyword>
<proteinExistence type="predicted"/>
<feature type="repeat" description="TPR" evidence="3">
    <location>
        <begin position="87"/>
        <end position="120"/>
    </location>
</feature>
<evidence type="ECO:0000313" key="7">
    <source>
        <dbReference type="Proteomes" id="UP000318437"/>
    </source>
</evidence>
<dbReference type="Proteomes" id="UP000318437">
    <property type="component" value="Unassembled WGS sequence"/>
</dbReference>
<dbReference type="SUPFAM" id="SSF48452">
    <property type="entry name" value="TPR-like"/>
    <property type="match status" value="2"/>
</dbReference>
<accession>A0A5C6D4Z1</accession>
<reference evidence="6 7" key="1">
    <citation type="submission" date="2019-02" db="EMBL/GenBank/DDBJ databases">
        <title>Deep-cultivation of Planctomycetes and their phenomic and genomic characterization uncovers novel biology.</title>
        <authorList>
            <person name="Wiegand S."/>
            <person name="Jogler M."/>
            <person name="Boedeker C."/>
            <person name="Pinto D."/>
            <person name="Vollmers J."/>
            <person name="Rivas-Marin E."/>
            <person name="Kohn T."/>
            <person name="Peeters S.H."/>
            <person name="Heuer A."/>
            <person name="Rast P."/>
            <person name="Oberbeckmann S."/>
            <person name="Bunk B."/>
            <person name="Jeske O."/>
            <person name="Meyerdierks A."/>
            <person name="Storesund J.E."/>
            <person name="Kallscheuer N."/>
            <person name="Luecker S."/>
            <person name="Lage O.M."/>
            <person name="Pohl T."/>
            <person name="Merkel B.J."/>
            <person name="Hornburger P."/>
            <person name="Mueller R.-W."/>
            <person name="Bruemmer F."/>
            <person name="Labrenz M."/>
            <person name="Spormann A.M."/>
            <person name="Op Den Camp H."/>
            <person name="Overmann J."/>
            <person name="Amann R."/>
            <person name="Jetten M.S.M."/>
            <person name="Mascher T."/>
            <person name="Medema M.H."/>
            <person name="Devos D.P."/>
            <person name="Kaster A.-K."/>
            <person name="Ovreas L."/>
            <person name="Rohde M."/>
            <person name="Galperin M.Y."/>
            <person name="Jogler C."/>
        </authorList>
    </citation>
    <scope>NUCLEOTIDE SEQUENCE [LARGE SCALE GENOMIC DNA]</scope>
    <source>
        <strain evidence="6 7">Pla144</strain>
    </source>
</reference>
<keyword evidence="5" id="KW-0812">Transmembrane</keyword>
<dbReference type="PANTHER" id="PTHR45586">
    <property type="entry name" value="TPR REPEAT-CONTAINING PROTEIN PA4667"/>
    <property type="match status" value="1"/>
</dbReference>
<organism evidence="6 7">
    <name type="scientific">Bythopirellula polymerisocia</name>
    <dbReference type="NCBI Taxonomy" id="2528003"/>
    <lineage>
        <taxon>Bacteria</taxon>
        <taxon>Pseudomonadati</taxon>
        <taxon>Planctomycetota</taxon>
        <taxon>Planctomycetia</taxon>
        <taxon>Pirellulales</taxon>
        <taxon>Lacipirellulaceae</taxon>
        <taxon>Bythopirellula</taxon>
    </lineage>
</organism>
<evidence type="ECO:0000313" key="6">
    <source>
        <dbReference type="EMBL" id="TWU30276.1"/>
    </source>
</evidence>
<dbReference type="Pfam" id="PF14559">
    <property type="entry name" value="TPR_19"/>
    <property type="match status" value="2"/>
</dbReference>
<dbReference type="Gene3D" id="1.25.40.10">
    <property type="entry name" value="Tetratricopeptide repeat domain"/>
    <property type="match status" value="3"/>
</dbReference>
<dbReference type="RefSeq" id="WP_146448369.1">
    <property type="nucleotide sequence ID" value="NZ_SJPS01000001.1"/>
</dbReference>
<feature type="repeat" description="TPR" evidence="3">
    <location>
        <begin position="612"/>
        <end position="645"/>
    </location>
</feature>
<gene>
    <name evidence="6" type="primary">yrrB_3</name>
    <name evidence="6" type="ORF">Pla144_10620</name>
</gene>
<feature type="repeat" description="TPR" evidence="3">
    <location>
        <begin position="121"/>
        <end position="154"/>
    </location>
</feature>
<keyword evidence="7" id="KW-1185">Reference proteome</keyword>
<sequence length="663" mass="74708">MAHSQSTSESNDKTTLPRDEQEILDSALLESDQLLVRSLHDDQQRRRKRILWLSVILVGGVAMTTVLWFIMTGLTAATVSRADVNEAQQLSKEGWQLWQKQQFADAEEKFAKSVELNPKDADAWNGLGWTQFNGGRSTEAIKAFEQCVKLKPKHPAGLNGLGQIYLMWGELPQAEKYLKKAAPNAPAAWYGLARLYLIQGDFKKAKPWVERLAQDPNNVEAQRMLEAVKNEKLPEDLKIMLQPAGKPEVTEEVEEEKTEPSTEADAALEDLRRTIICYDLSFDQVLSDSLSKYDEDRLELFPTKSSWPDGLMANLVRSQPGGKKLKLDADAKGYSDDQPGTFEFTEPLSAPVRVDNYQTLLFLDGIGKSGSVLIDSYALVYCHGDVEGIINSQSYSTTVIRGNVSGRLRNASYGHWVIFGKFTGKYEQESSGTLRILGGFDGEIKLAKRAKVYLGGKTLASALERIDGAGTVYLEESDLEPGEHQIGRLTVIVGDLVEEKPKLVHNAIDQDNTFQEAWQVFFSRDYENSEEMFRSVLEKTPENPHAMNGLGWSLLNQKKYEEAKPWLEKSITIEENHWGALTGMAVIMREEGKLDEAVAIWERIAENSKGPNDATINLADYYLEQKEFDKAAKCYRKLIEWYPDQNEFKGRLEQAEEGLEKEE</sequence>
<protein>
    <submittedName>
        <fullName evidence="6">TPR repeat-containing protein YrrB</fullName>
    </submittedName>
</protein>
<dbReference type="PROSITE" id="PS50005">
    <property type="entry name" value="TPR"/>
    <property type="match status" value="3"/>
</dbReference>
<keyword evidence="1" id="KW-0677">Repeat</keyword>
<dbReference type="EMBL" id="SJPS01000001">
    <property type="protein sequence ID" value="TWU30276.1"/>
    <property type="molecule type" value="Genomic_DNA"/>
</dbReference>